<organism evidence="3 4">
    <name type="scientific">Nocardia cyriacigeorgica</name>
    <dbReference type="NCBI Taxonomy" id="135487"/>
    <lineage>
        <taxon>Bacteria</taxon>
        <taxon>Bacillati</taxon>
        <taxon>Actinomycetota</taxon>
        <taxon>Actinomycetes</taxon>
        <taxon>Mycobacteriales</taxon>
        <taxon>Nocardiaceae</taxon>
        <taxon>Nocardia</taxon>
    </lineage>
</organism>
<comment type="caution">
    <text evidence="3">The sequence shown here is derived from an EMBL/GenBank/DDBJ whole genome shotgun (WGS) entry which is preliminary data.</text>
</comment>
<evidence type="ECO:0000256" key="1">
    <source>
        <dbReference type="SAM" id="SignalP"/>
    </source>
</evidence>
<name>A0A6P1CTL9_9NOCA</name>
<feature type="domain" description="Phytase-like" evidence="2">
    <location>
        <begin position="46"/>
        <end position="366"/>
    </location>
</feature>
<gene>
    <name evidence="3" type="ORF">GV791_25515</name>
</gene>
<feature type="signal peptide" evidence="1">
    <location>
        <begin position="1"/>
        <end position="23"/>
    </location>
</feature>
<dbReference type="RefSeq" id="WP_163847202.1">
    <property type="nucleotide sequence ID" value="NZ_JAAGVB010000056.1"/>
</dbReference>
<sequence>MIGRYITATIAAALLASVQPASAAADDGVRLIGEQLLPTGLQYAGTTVGGLSGIDRDPRTGSYVLISDDRSAINPARFYTADIAVTETGLGEVRLTGQHSLRRADGSTYPSAEQWAAQPCTQSRAICDQLAPVDPEDIRVDPHGADIWWSQEGDRTPPHLVTDPSIRRATPDGSAAGHLALPANYHVDENGSGPRANQGIEAFTFSAGGSRVASILEGPLAQDGPEPTPDHGALVRLTVQDRKGRVDTQVAYPVDPMAGAGPGINSVSAILTAGSQNPDRYLVLERGVSSAGVTIKIFEADLRGATDTSGLDALTSKPDLQPARKRLVADLGRLGLTRLGIVEGMTWGPKLPSGERTLILVADDNFGATPGMDAPTQFIALAVR</sequence>
<protein>
    <submittedName>
        <fullName evidence="3">Esterase-like activity of phytase family protein</fullName>
    </submittedName>
</protein>
<dbReference type="InterPro" id="IPR027372">
    <property type="entry name" value="Phytase-like_dom"/>
</dbReference>
<evidence type="ECO:0000313" key="4">
    <source>
        <dbReference type="Proteomes" id="UP000471166"/>
    </source>
</evidence>
<dbReference type="Pfam" id="PF13449">
    <property type="entry name" value="Phytase-like"/>
    <property type="match status" value="1"/>
</dbReference>
<evidence type="ECO:0000259" key="2">
    <source>
        <dbReference type="Pfam" id="PF13449"/>
    </source>
</evidence>
<reference evidence="3 4" key="1">
    <citation type="submission" date="2020-01" db="EMBL/GenBank/DDBJ databases">
        <title>Genetics and antimicrobial susceptibilities of Nocardia species isolated from the soil; a comparison with species isolated from humans.</title>
        <authorList>
            <person name="Carrasco G."/>
            <person name="Monzon S."/>
            <person name="Sansegundo M."/>
            <person name="Garcia E."/>
            <person name="Garrido N."/>
            <person name="Medina M.J."/>
            <person name="Villalon P."/>
            <person name="Ramirez-Arocha A.C."/>
            <person name="Jimenez P."/>
            <person name="Cuesta I."/>
            <person name="Valdezate S."/>
        </authorList>
    </citation>
    <scope>NUCLEOTIDE SEQUENCE [LARGE SCALE GENOMIC DNA]</scope>
    <source>
        <strain evidence="3 4">CNM20110626</strain>
    </source>
</reference>
<feature type="chain" id="PRO_5039533572" evidence="1">
    <location>
        <begin position="24"/>
        <end position="384"/>
    </location>
</feature>
<proteinExistence type="predicted"/>
<dbReference type="Proteomes" id="UP000471166">
    <property type="component" value="Unassembled WGS sequence"/>
</dbReference>
<accession>A0A6P1CTL9</accession>
<keyword evidence="1" id="KW-0732">Signal</keyword>
<evidence type="ECO:0000313" key="3">
    <source>
        <dbReference type="EMBL" id="NEW35900.1"/>
    </source>
</evidence>
<dbReference type="AlphaFoldDB" id="A0A6P1CTL9"/>
<dbReference type="EMBL" id="JAAGVB010000056">
    <property type="protein sequence ID" value="NEW35900.1"/>
    <property type="molecule type" value="Genomic_DNA"/>
</dbReference>